<sequence>MANSEPFQWLTGNPHRSRQFPPPVGTIPLVQPRYPPGKAPLGSFRSSSVPPTILPRLRDGKPTFVHHGLAGPSQSQPAFQTNVAAEIESCTSDASSSASYESSTSLGGAHLHIGIPSTVTNSPKFDPRPRNLISEVDTSLSFDTTSFDPLETRWRKLEAKRDEVLDIRADILRSRRKAQRSRVRKDAADNVFMSFLRPLLLYNTGANLVTTSHARLSELFDRMQEARDRCQDVEAALESLEEKLVHAEEQLDSAERQLINELRPGATITDNASLPESMGRRAPSPLPPSLLGIGPERAEDFHPLYKKFISTVGYLQLAEEHHQDLVFRKQSIEREQGHLRLAQDYLPTDDSAFNRPLQAQDLDFLHDFDLQMMDSLVNMGRLDEEVERLRKICQERGLFPRHASLHEAYTYERDLGDDIFLNSDPTDGQDAGPLFTSRFAALLYSPNHLIEEPPITAKAALKRAASMKDGDPLYPHKTEIFASAAKEFLIEHLVQDANESDKTDFINRWLLHRLRTSAVEVELLYSVFFSSSSLTILDLNRWQQDVLFYWTRDEQARLPPERYIGPITSQYTQSQSVFTESSFKSSLQSDPPEEPYTAARSTP</sequence>
<comment type="caution">
    <text evidence="3">The sequence shown here is derived from an EMBL/GenBank/DDBJ whole genome shotgun (WGS) entry which is preliminary data.</text>
</comment>
<evidence type="ECO:0000256" key="2">
    <source>
        <dbReference type="SAM" id="MobiDB-lite"/>
    </source>
</evidence>
<feature type="region of interest" description="Disordered" evidence="2">
    <location>
        <begin position="1"/>
        <end position="51"/>
    </location>
</feature>
<organism evidence="3 4">
    <name type="scientific">Diaporthe australafricana</name>
    <dbReference type="NCBI Taxonomy" id="127596"/>
    <lineage>
        <taxon>Eukaryota</taxon>
        <taxon>Fungi</taxon>
        <taxon>Dikarya</taxon>
        <taxon>Ascomycota</taxon>
        <taxon>Pezizomycotina</taxon>
        <taxon>Sordariomycetes</taxon>
        <taxon>Sordariomycetidae</taxon>
        <taxon>Diaporthales</taxon>
        <taxon>Diaporthaceae</taxon>
        <taxon>Diaporthe</taxon>
    </lineage>
</organism>
<reference evidence="3 4" key="1">
    <citation type="journal article" date="2024" name="IMA Fungus">
        <title>IMA Genome - F19 : A genome assembly and annotation guide to empower mycologists, including annotated draft genome sequences of Ceratocystis pirilliformis, Diaporthe australafricana, Fusarium ophioides, Paecilomyces lecythidis, and Sporothrix stenoceras.</title>
        <authorList>
            <person name="Aylward J."/>
            <person name="Wilson A.M."/>
            <person name="Visagie C.M."/>
            <person name="Spraker J."/>
            <person name="Barnes I."/>
            <person name="Buitendag C."/>
            <person name="Ceriani C."/>
            <person name="Del Mar Angel L."/>
            <person name="du Plessis D."/>
            <person name="Fuchs T."/>
            <person name="Gasser K."/>
            <person name="Kramer D."/>
            <person name="Li W."/>
            <person name="Munsamy K."/>
            <person name="Piso A."/>
            <person name="Price J.L."/>
            <person name="Sonnekus B."/>
            <person name="Thomas C."/>
            <person name="van der Nest A."/>
            <person name="van Dijk A."/>
            <person name="van Heerden A."/>
            <person name="van Vuuren N."/>
            <person name="Yilmaz N."/>
            <person name="Duong T.A."/>
            <person name="van der Merwe N.A."/>
            <person name="Wingfield M.J."/>
            <person name="Wingfield B.D."/>
        </authorList>
    </citation>
    <scope>NUCLEOTIDE SEQUENCE [LARGE SCALE GENOMIC DNA]</scope>
    <source>
        <strain evidence="3 4">CMW 18300</strain>
    </source>
</reference>
<evidence type="ECO:0000313" key="4">
    <source>
        <dbReference type="Proteomes" id="UP001583177"/>
    </source>
</evidence>
<feature type="coiled-coil region" evidence="1">
    <location>
        <begin position="216"/>
        <end position="257"/>
    </location>
</feature>
<feature type="region of interest" description="Disordered" evidence="2">
    <location>
        <begin position="579"/>
        <end position="603"/>
    </location>
</feature>
<accession>A0ABR3WRT0</accession>
<evidence type="ECO:0000256" key="1">
    <source>
        <dbReference type="SAM" id="Coils"/>
    </source>
</evidence>
<name>A0ABR3WRT0_9PEZI</name>
<protein>
    <submittedName>
        <fullName evidence="3">Uncharacterized protein</fullName>
    </submittedName>
</protein>
<dbReference type="EMBL" id="JAWRVE010000056">
    <property type="protein sequence ID" value="KAL1866350.1"/>
    <property type="molecule type" value="Genomic_DNA"/>
</dbReference>
<gene>
    <name evidence="3" type="ORF">Daus18300_006814</name>
</gene>
<proteinExistence type="predicted"/>
<keyword evidence="4" id="KW-1185">Reference proteome</keyword>
<keyword evidence="1" id="KW-0175">Coiled coil</keyword>
<evidence type="ECO:0000313" key="3">
    <source>
        <dbReference type="EMBL" id="KAL1866350.1"/>
    </source>
</evidence>
<feature type="compositionally biased region" description="Polar residues" evidence="2">
    <location>
        <begin position="579"/>
        <end position="589"/>
    </location>
</feature>
<dbReference type="Proteomes" id="UP001583177">
    <property type="component" value="Unassembled WGS sequence"/>
</dbReference>